<reference evidence="1" key="2">
    <citation type="journal article" date="2015" name="Data Brief">
        <title>Shoot transcriptome of the giant reed, Arundo donax.</title>
        <authorList>
            <person name="Barrero R.A."/>
            <person name="Guerrero F.D."/>
            <person name="Moolhuijzen P."/>
            <person name="Goolsby J.A."/>
            <person name="Tidwell J."/>
            <person name="Bellgard S.E."/>
            <person name="Bellgard M.I."/>
        </authorList>
    </citation>
    <scope>NUCLEOTIDE SEQUENCE</scope>
    <source>
        <tissue evidence="1">Shoot tissue taken approximately 20 cm above the soil surface</tissue>
    </source>
</reference>
<name>A0A0A9C7C0_ARUDO</name>
<evidence type="ECO:0000313" key="1">
    <source>
        <dbReference type="EMBL" id="JAD72159.1"/>
    </source>
</evidence>
<accession>A0A0A9C7C0</accession>
<proteinExistence type="predicted"/>
<organism evidence="1">
    <name type="scientific">Arundo donax</name>
    <name type="common">Giant reed</name>
    <name type="synonym">Donax arundinaceus</name>
    <dbReference type="NCBI Taxonomy" id="35708"/>
    <lineage>
        <taxon>Eukaryota</taxon>
        <taxon>Viridiplantae</taxon>
        <taxon>Streptophyta</taxon>
        <taxon>Embryophyta</taxon>
        <taxon>Tracheophyta</taxon>
        <taxon>Spermatophyta</taxon>
        <taxon>Magnoliopsida</taxon>
        <taxon>Liliopsida</taxon>
        <taxon>Poales</taxon>
        <taxon>Poaceae</taxon>
        <taxon>PACMAD clade</taxon>
        <taxon>Arundinoideae</taxon>
        <taxon>Arundineae</taxon>
        <taxon>Arundo</taxon>
    </lineage>
</organism>
<dbReference type="EMBL" id="GBRH01225736">
    <property type="protein sequence ID" value="JAD72159.1"/>
    <property type="molecule type" value="Transcribed_RNA"/>
</dbReference>
<reference evidence="1" key="1">
    <citation type="submission" date="2014-09" db="EMBL/GenBank/DDBJ databases">
        <authorList>
            <person name="Magalhaes I.L.F."/>
            <person name="Oliveira U."/>
            <person name="Santos F.R."/>
            <person name="Vidigal T.H.D.A."/>
            <person name="Brescovit A.D."/>
            <person name="Santos A.J."/>
        </authorList>
    </citation>
    <scope>NUCLEOTIDE SEQUENCE</scope>
    <source>
        <tissue evidence="1">Shoot tissue taken approximately 20 cm above the soil surface</tissue>
    </source>
</reference>
<dbReference type="AlphaFoldDB" id="A0A0A9C7C0"/>
<sequence length="72" mass="8620">MQRESGRTRRERETTGVGAVYPYFHQSKHRCVQIPFTVNTEKVYHRQNFCCASYNILKCRIWNCLFSFCLPI</sequence>
<protein>
    <submittedName>
        <fullName evidence="1">Uncharacterized protein</fullName>
    </submittedName>
</protein>